<feature type="domain" description="Nucleotide-diphospho-sugar transferase" evidence="1">
    <location>
        <begin position="86"/>
        <end position="180"/>
    </location>
</feature>
<protein>
    <recommendedName>
        <fullName evidence="1">Nucleotide-diphospho-sugar transferase domain-containing protein</fullName>
    </recommendedName>
</protein>
<dbReference type="Proteomes" id="UP001237780">
    <property type="component" value="Unassembled WGS sequence"/>
</dbReference>
<dbReference type="EMBL" id="JAUSZT010000003">
    <property type="protein sequence ID" value="MDQ0996682.1"/>
    <property type="molecule type" value="Genomic_DNA"/>
</dbReference>
<evidence type="ECO:0000313" key="2">
    <source>
        <dbReference type="EMBL" id="MDQ0996682.1"/>
    </source>
</evidence>
<dbReference type="InterPro" id="IPR005069">
    <property type="entry name" value="Nucl-diP-sugar_transferase"/>
</dbReference>
<dbReference type="Pfam" id="PF03407">
    <property type="entry name" value="Nucleotid_trans"/>
    <property type="match status" value="1"/>
</dbReference>
<gene>
    <name evidence="2" type="ORF">QFZ34_001864</name>
</gene>
<evidence type="ECO:0000313" key="3">
    <source>
        <dbReference type="Proteomes" id="UP001237780"/>
    </source>
</evidence>
<organism evidence="2 3">
    <name type="scientific">Phyllobacterium ifriqiyense</name>
    <dbReference type="NCBI Taxonomy" id="314238"/>
    <lineage>
        <taxon>Bacteria</taxon>
        <taxon>Pseudomonadati</taxon>
        <taxon>Pseudomonadota</taxon>
        <taxon>Alphaproteobacteria</taxon>
        <taxon>Hyphomicrobiales</taxon>
        <taxon>Phyllobacteriaceae</taxon>
        <taxon>Phyllobacterium</taxon>
    </lineage>
</organism>
<accession>A0ABU0S7E9</accession>
<keyword evidence="3" id="KW-1185">Reference proteome</keyword>
<reference evidence="2 3" key="1">
    <citation type="submission" date="2023-07" db="EMBL/GenBank/DDBJ databases">
        <title>Comparative genomics of wheat-associated soil bacteria to identify genetic determinants of phenazine resistance.</title>
        <authorList>
            <person name="Mouncey N."/>
        </authorList>
    </citation>
    <scope>NUCLEOTIDE SEQUENCE [LARGE SCALE GENOMIC DNA]</scope>
    <source>
        <strain evidence="2 3">W4I11</strain>
    </source>
</reference>
<name>A0ABU0S7E9_9HYPH</name>
<proteinExistence type="predicted"/>
<sequence>MLVHFPDSKEAAIRAASTKQSNNLVVAFYTRDSFYEREAQRMSASAIRLGLSVAMTAVDSAGSWVRNASMKAEFLFNERRARRGPLLYVDVDAVFHRDPWPALEEYMGDVAVHYDPRVKKLIAATILINDTPAALILMEMWKDRCNANPDIWDQVVLEQIIAEDAAADAPQFDVRHIPVAFCWIFDRLSNVPVDAVYIEQLQASREARNKPRWFGFVGKRLQRRRDRVEMIDRILMQEKDSDRTKS</sequence>
<evidence type="ECO:0000259" key="1">
    <source>
        <dbReference type="Pfam" id="PF03407"/>
    </source>
</evidence>
<dbReference type="RefSeq" id="WP_115052333.1">
    <property type="nucleotide sequence ID" value="NZ_JAUSZT010000003.1"/>
</dbReference>
<comment type="caution">
    <text evidence="2">The sequence shown here is derived from an EMBL/GenBank/DDBJ whole genome shotgun (WGS) entry which is preliminary data.</text>
</comment>